<keyword evidence="2" id="KW-1185">Reference proteome</keyword>
<evidence type="ECO:0000313" key="2">
    <source>
        <dbReference type="Proteomes" id="UP000565441"/>
    </source>
</evidence>
<sequence>MRRGIKTHPKTLEEIKSWTLVMARSISRVFTAFAYFAFIAAVTEAHQFNFRNQCGSSVKPVIANTNCGYSPRCNTPGSGGVPNPAISYTGPQPNTLSPGQSQSLTVNAQWNGRVFNQNGACGAKGEGCTVTEFNLDTGDFFHSSVSPQAYDISNIQGFTQSIRIEVNGCETVTCTNVNCGCKNAYPPGDLSGCGNDSPEPI</sequence>
<dbReference type="AlphaFoldDB" id="A0A8H5GIR6"/>
<dbReference type="InterPro" id="IPR037176">
    <property type="entry name" value="Osmotin/thaumatin-like_sf"/>
</dbReference>
<name>A0A8H5GIR6_9AGAR</name>
<gene>
    <name evidence="1" type="ORF">D9615_010632</name>
</gene>
<organism evidence="1 2">
    <name type="scientific">Tricholomella constricta</name>
    <dbReference type="NCBI Taxonomy" id="117010"/>
    <lineage>
        <taxon>Eukaryota</taxon>
        <taxon>Fungi</taxon>
        <taxon>Dikarya</taxon>
        <taxon>Basidiomycota</taxon>
        <taxon>Agaricomycotina</taxon>
        <taxon>Agaricomycetes</taxon>
        <taxon>Agaricomycetidae</taxon>
        <taxon>Agaricales</taxon>
        <taxon>Tricholomatineae</taxon>
        <taxon>Lyophyllaceae</taxon>
        <taxon>Tricholomella</taxon>
    </lineage>
</organism>
<evidence type="ECO:0000313" key="1">
    <source>
        <dbReference type="EMBL" id="KAF5365851.1"/>
    </source>
</evidence>
<comment type="caution">
    <text evidence="1">The sequence shown here is derived from an EMBL/GenBank/DDBJ whole genome shotgun (WGS) entry which is preliminary data.</text>
</comment>
<accession>A0A8H5GIR6</accession>
<proteinExistence type="predicted"/>
<protein>
    <recommendedName>
        <fullName evidence="3">Thaumatin-like protein</fullName>
    </recommendedName>
</protein>
<dbReference type="OrthoDB" id="430315at2759"/>
<dbReference type="Gene3D" id="2.60.110.10">
    <property type="entry name" value="Thaumatin"/>
    <property type="match status" value="1"/>
</dbReference>
<reference evidence="1 2" key="1">
    <citation type="journal article" date="2020" name="ISME J.">
        <title>Uncovering the hidden diversity of litter-decomposition mechanisms in mushroom-forming fungi.</title>
        <authorList>
            <person name="Floudas D."/>
            <person name="Bentzer J."/>
            <person name="Ahren D."/>
            <person name="Johansson T."/>
            <person name="Persson P."/>
            <person name="Tunlid A."/>
        </authorList>
    </citation>
    <scope>NUCLEOTIDE SEQUENCE [LARGE SCALE GENOMIC DNA]</scope>
    <source>
        <strain evidence="1 2">CBS 661.87</strain>
    </source>
</reference>
<dbReference type="SUPFAM" id="SSF49870">
    <property type="entry name" value="Osmotin, thaumatin-like protein"/>
    <property type="match status" value="1"/>
</dbReference>
<dbReference type="EMBL" id="JAACJP010000100">
    <property type="protein sequence ID" value="KAF5365851.1"/>
    <property type="molecule type" value="Genomic_DNA"/>
</dbReference>
<dbReference type="Proteomes" id="UP000565441">
    <property type="component" value="Unassembled WGS sequence"/>
</dbReference>
<evidence type="ECO:0008006" key="3">
    <source>
        <dbReference type="Google" id="ProtNLM"/>
    </source>
</evidence>